<keyword evidence="4" id="KW-1185">Reference proteome</keyword>
<name>A0ABW7Y8X4_STRCE</name>
<proteinExistence type="predicted"/>
<evidence type="ECO:0000313" key="3">
    <source>
        <dbReference type="EMBL" id="MFI5678403.1"/>
    </source>
</evidence>
<evidence type="ECO:0000313" key="4">
    <source>
        <dbReference type="Proteomes" id="UP001612415"/>
    </source>
</evidence>
<protein>
    <submittedName>
        <fullName evidence="3">Uncharacterized protein</fullName>
    </submittedName>
</protein>
<feature type="region of interest" description="Disordered" evidence="1">
    <location>
        <begin position="85"/>
        <end position="107"/>
    </location>
</feature>
<keyword evidence="2" id="KW-0472">Membrane</keyword>
<comment type="caution">
    <text evidence="3">The sequence shown here is derived from an EMBL/GenBank/DDBJ whole genome shotgun (WGS) entry which is preliminary data.</text>
</comment>
<accession>A0ABW7Y8X4</accession>
<dbReference type="Proteomes" id="UP001612415">
    <property type="component" value="Unassembled WGS sequence"/>
</dbReference>
<reference evidence="3 4" key="1">
    <citation type="submission" date="2024-10" db="EMBL/GenBank/DDBJ databases">
        <title>The Natural Products Discovery Center: Release of the First 8490 Sequenced Strains for Exploring Actinobacteria Biosynthetic Diversity.</title>
        <authorList>
            <person name="Kalkreuter E."/>
            <person name="Kautsar S.A."/>
            <person name="Yang D."/>
            <person name="Bader C.D."/>
            <person name="Teijaro C.N."/>
            <person name="Fluegel L."/>
            <person name="Davis C.M."/>
            <person name="Simpson J.R."/>
            <person name="Lauterbach L."/>
            <person name="Steele A.D."/>
            <person name="Gui C."/>
            <person name="Meng S."/>
            <person name="Li G."/>
            <person name="Viehrig K."/>
            <person name="Ye F."/>
            <person name="Su P."/>
            <person name="Kiefer A.F."/>
            <person name="Nichols A."/>
            <person name="Cepeda A.J."/>
            <person name="Yan W."/>
            <person name="Fan B."/>
            <person name="Jiang Y."/>
            <person name="Adhikari A."/>
            <person name="Zheng C.-J."/>
            <person name="Schuster L."/>
            <person name="Cowan T.M."/>
            <person name="Smanski M.J."/>
            <person name="Chevrette M.G."/>
            <person name="De Carvalho L.P.S."/>
            <person name="Shen B."/>
        </authorList>
    </citation>
    <scope>NUCLEOTIDE SEQUENCE [LARGE SCALE GENOMIC DNA]</scope>
    <source>
        <strain evidence="3 4">NPDC051599</strain>
    </source>
</reference>
<gene>
    <name evidence="3" type="ORF">ACIA8P_27705</name>
</gene>
<organism evidence="3 4">
    <name type="scientific">Streptomyces cellulosae</name>
    <dbReference type="NCBI Taxonomy" id="1968"/>
    <lineage>
        <taxon>Bacteria</taxon>
        <taxon>Bacillati</taxon>
        <taxon>Actinomycetota</taxon>
        <taxon>Actinomycetes</taxon>
        <taxon>Kitasatosporales</taxon>
        <taxon>Streptomycetaceae</taxon>
        <taxon>Streptomyces</taxon>
    </lineage>
</organism>
<evidence type="ECO:0000256" key="2">
    <source>
        <dbReference type="SAM" id="Phobius"/>
    </source>
</evidence>
<keyword evidence="2" id="KW-0812">Transmembrane</keyword>
<dbReference type="EMBL" id="JBITDC010000011">
    <property type="protein sequence ID" value="MFI5678403.1"/>
    <property type="molecule type" value="Genomic_DNA"/>
</dbReference>
<feature type="transmembrane region" description="Helical" evidence="2">
    <location>
        <begin position="52"/>
        <end position="71"/>
    </location>
</feature>
<sequence length="215" mass="23797">MAKRKVQRRARRILGEEPVAMVWCELGKPIPTPPKEVHRAAGKGRLKPGHPWLLYVGGVLFFFVLVPMMLVGKLSDMLNGTYSGEGNSTRRAVGSDGRPDDDPAGGVFDGDWNLSAGQLLLRWYGHSPDPKRLVMLARDRICLAASPRRTLSPTTADDFRVIAEFSLDEARAEAEAGQPRGFATFRLRFADGSWLELGRLAEPQDADHFLRTVST</sequence>
<dbReference type="RefSeq" id="WP_398658960.1">
    <property type="nucleotide sequence ID" value="NZ_JBITDC010000011.1"/>
</dbReference>
<evidence type="ECO:0000256" key="1">
    <source>
        <dbReference type="SAM" id="MobiDB-lite"/>
    </source>
</evidence>
<keyword evidence="2" id="KW-1133">Transmembrane helix</keyword>